<dbReference type="InterPro" id="IPR036188">
    <property type="entry name" value="FAD/NAD-bd_sf"/>
</dbReference>
<evidence type="ECO:0000256" key="3">
    <source>
        <dbReference type="ARBA" id="ARBA00022827"/>
    </source>
</evidence>
<evidence type="ECO:0000259" key="4">
    <source>
        <dbReference type="Pfam" id="PF01494"/>
    </source>
</evidence>
<reference evidence="5 6" key="1">
    <citation type="submission" date="2019-02" db="EMBL/GenBank/DDBJ databases">
        <authorList>
            <consortium name="Pathogen Informatics"/>
        </authorList>
    </citation>
    <scope>NUCLEOTIDE SEQUENCE [LARGE SCALE GENOMIC DNA]</scope>
    <source>
        <strain evidence="5 6">3012STDY7103891</strain>
    </source>
</reference>
<dbReference type="GO" id="GO:0071949">
    <property type="term" value="F:FAD binding"/>
    <property type="evidence" value="ECO:0007669"/>
    <property type="project" value="InterPro"/>
</dbReference>
<feature type="domain" description="FAD-binding" evidence="4">
    <location>
        <begin position="9"/>
        <end position="364"/>
    </location>
</feature>
<proteinExistence type="predicted"/>
<dbReference type="Gene3D" id="3.50.50.60">
    <property type="entry name" value="FAD/NAD(P)-binding domain"/>
    <property type="match status" value="1"/>
</dbReference>
<dbReference type="AlphaFoldDB" id="A0A449IKP5"/>
<gene>
    <name evidence="5" type="primary">tfdB</name>
    <name evidence="5" type="ORF">NCTC10754_02594</name>
</gene>
<accession>A0A449IKP5</accession>
<protein>
    <submittedName>
        <fullName evidence="5">2,4-dichlorophenol 6-monooxygenase TfdB</fullName>
        <ecNumber evidence="5">1.14.13.20</ecNumber>
    </submittedName>
</protein>
<dbReference type="NCBIfam" id="NF004780">
    <property type="entry name" value="PRK06126.1"/>
    <property type="match status" value="1"/>
</dbReference>
<dbReference type="InterPro" id="IPR002938">
    <property type="entry name" value="FAD-bd"/>
</dbReference>
<dbReference type="Pfam" id="PF21274">
    <property type="entry name" value="Rng_hyd_C"/>
    <property type="match status" value="1"/>
</dbReference>
<dbReference type="PRINTS" id="PR00420">
    <property type="entry name" value="RNGMNOXGNASE"/>
</dbReference>
<evidence type="ECO:0000313" key="5">
    <source>
        <dbReference type="EMBL" id="VFB19983.1"/>
    </source>
</evidence>
<evidence type="ECO:0000256" key="2">
    <source>
        <dbReference type="ARBA" id="ARBA00022630"/>
    </source>
</evidence>
<dbReference type="EMBL" id="CAACYJ010000035">
    <property type="protein sequence ID" value="VFB19983.1"/>
    <property type="molecule type" value="Genomic_DNA"/>
</dbReference>
<dbReference type="RefSeq" id="WP_133144424.1">
    <property type="nucleotide sequence ID" value="NZ_CAACYJ010000035.1"/>
</dbReference>
<dbReference type="EC" id="1.14.13.20" evidence="5"/>
<name>A0A449IKP5_PSEFR</name>
<dbReference type="GO" id="GO:0018666">
    <property type="term" value="F:2,4-dichlorophenol 6-monooxygenase activity"/>
    <property type="evidence" value="ECO:0007669"/>
    <property type="project" value="UniProtKB-EC"/>
</dbReference>
<keyword evidence="3" id="KW-0274">FAD</keyword>
<comment type="cofactor">
    <cofactor evidence="1">
        <name>FAD</name>
        <dbReference type="ChEBI" id="CHEBI:57692"/>
    </cofactor>
</comment>
<dbReference type="InterPro" id="IPR050641">
    <property type="entry name" value="RIFMO-like"/>
</dbReference>
<evidence type="ECO:0000256" key="1">
    <source>
        <dbReference type="ARBA" id="ARBA00001974"/>
    </source>
</evidence>
<dbReference type="Proteomes" id="UP000330809">
    <property type="component" value="Unassembled WGS sequence"/>
</dbReference>
<dbReference type="Gene3D" id="3.40.30.120">
    <property type="match status" value="1"/>
</dbReference>
<dbReference type="PANTHER" id="PTHR43004:SF19">
    <property type="entry name" value="BINDING MONOOXYGENASE, PUTATIVE (JCVI)-RELATED"/>
    <property type="match status" value="1"/>
</dbReference>
<dbReference type="Gene3D" id="3.30.9.10">
    <property type="entry name" value="D-Amino Acid Oxidase, subunit A, domain 2"/>
    <property type="match status" value="1"/>
</dbReference>
<organism evidence="5 6">
    <name type="scientific">Pseudomonas fragi</name>
    <dbReference type="NCBI Taxonomy" id="296"/>
    <lineage>
        <taxon>Bacteria</taxon>
        <taxon>Pseudomonadati</taxon>
        <taxon>Pseudomonadota</taxon>
        <taxon>Gammaproteobacteria</taxon>
        <taxon>Pseudomonadales</taxon>
        <taxon>Pseudomonadaceae</taxon>
        <taxon>Pseudomonas</taxon>
    </lineage>
</organism>
<keyword evidence="2" id="KW-0285">Flavoprotein</keyword>
<keyword evidence="5" id="KW-0503">Monooxygenase</keyword>
<dbReference type="SUPFAM" id="SSF51905">
    <property type="entry name" value="FAD/NAD(P)-binding domain"/>
    <property type="match status" value="1"/>
</dbReference>
<keyword evidence="5" id="KW-0560">Oxidoreductase</keyword>
<sequence length="559" mass="62036">MAQNDSGRRTPVMIIGAGPVGLALAGDLGWRGIPCILVEKSDGQVFQPRMDMVGIRTMEFCRRWGIVEDVENAGYNRDYSQDYAWVSQLAGGYEFGRESFPTVRNEPKPAQSPQKRERCPQNFFDPVLTRFVQRTGLADIRYNTEYLSHEEHANGVTVQLRDTVSGDVQTVECQYLVGCDGGASRVKECLGIKMTGTPTLTYTTNAIIECSGLEQLHDKKPGYRYIFIGPEGTWSTVVAINGRDWWRFSIVGDGTMRTLSEEDVAKAFRRAVGRDDFEFKIISVMPWIRRQLVADDYGSERVVIAGDAAHLTSPTGGFGMNMGIQDAVDLGWKLQALVQGWGGPHLMKTYEDERRPVAIRNVNEATNNLKLMLTPRDSLSPAVFEPGAEGDRARQEFGDAYTKMMKREWYTIGIHLGFRYEGSQLIVADGTPEPEDTVSTYVQTARPGHRAPHAWLEPGKSTLDLFGRDFVLLRFDPAQPVDLLVAAASKAGMPLTVVDLENPEARELYECALVLVRPDGHVAWRADHQSQDSGSVIDTVRGALAKAHAPQAMEEVIAS</sequence>
<evidence type="ECO:0000313" key="6">
    <source>
        <dbReference type="Proteomes" id="UP000330809"/>
    </source>
</evidence>
<dbReference type="Pfam" id="PF01494">
    <property type="entry name" value="FAD_binding_3"/>
    <property type="match status" value="1"/>
</dbReference>
<dbReference type="PANTHER" id="PTHR43004">
    <property type="entry name" value="TRK SYSTEM POTASSIUM UPTAKE PROTEIN"/>
    <property type="match status" value="1"/>
</dbReference>